<sequence length="246" mass="25237">MPLPLAGPLLSRAVRDAVATLLPVVCAGCGAPDRSVCDGCRMAAAARTERLERAGLRVWSALEYGGAVASLIGAFKDGGRTDAASVLAPALRASISAALGEATGRSADVRPDRPRASPAGGGRPAGLHVVTVPSTPAAHRARGYRPVPLLLRRCGIVPAPVLVLARDREDQAGLDAHARRANAEGALRARESLAGRRILLVDDVLTTGSTLLEAARAVRAAGGLVEAVAVLAQTPLRLDPRSASSR</sequence>
<dbReference type="CDD" id="cd06223">
    <property type="entry name" value="PRTases_typeI"/>
    <property type="match status" value="1"/>
</dbReference>
<evidence type="ECO:0000259" key="3">
    <source>
        <dbReference type="Pfam" id="PF00156"/>
    </source>
</evidence>
<reference evidence="4" key="1">
    <citation type="submission" date="2022-06" db="EMBL/GenBank/DDBJ databases">
        <title>Sequencing the genomes of 1000 actinobacteria strains.</title>
        <authorList>
            <person name="Klenk H.-P."/>
        </authorList>
    </citation>
    <scope>NUCLEOTIDE SEQUENCE</scope>
    <source>
        <strain evidence="4">DSM 22016</strain>
    </source>
</reference>
<evidence type="ECO:0000313" key="4">
    <source>
        <dbReference type="EMBL" id="MCP2371350.1"/>
    </source>
</evidence>
<dbReference type="PANTHER" id="PTHR47505:SF1">
    <property type="entry name" value="DNA UTILIZATION PROTEIN YHGH"/>
    <property type="match status" value="1"/>
</dbReference>
<accession>A0A9X2KCK8</accession>
<dbReference type="Pfam" id="PF00156">
    <property type="entry name" value="Pribosyltran"/>
    <property type="match status" value="1"/>
</dbReference>
<organism evidence="4 5">
    <name type="scientific">Agromyces terreus</name>
    <dbReference type="NCBI Taxonomy" id="424795"/>
    <lineage>
        <taxon>Bacteria</taxon>
        <taxon>Bacillati</taxon>
        <taxon>Actinomycetota</taxon>
        <taxon>Actinomycetes</taxon>
        <taxon>Micrococcales</taxon>
        <taxon>Microbacteriaceae</taxon>
        <taxon>Agromyces</taxon>
    </lineage>
</organism>
<dbReference type="AlphaFoldDB" id="A0A9X2KCK8"/>
<feature type="domain" description="Phosphoribosyltransferase" evidence="3">
    <location>
        <begin position="166"/>
        <end position="233"/>
    </location>
</feature>
<name>A0A9X2KCK8_9MICO</name>
<dbReference type="PANTHER" id="PTHR47505">
    <property type="entry name" value="DNA UTILIZATION PROTEIN YHGH"/>
    <property type="match status" value="1"/>
</dbReference>
<comment type="similarity">
    <text evidence="1">Belongs to the ComF/GntX family.</text>
</comment>
<dbReference type="SUPFAM" id="SSF53271">
    <property type="entry name" value="PRTase-like"/>
    <property type="match status" value="1"/>
</dbReference>
<proteinExistence type="inferred from homology"/>
<dbReference type="InterPro" id="IPR029057">
    <property type="entry name" value="PRTase-like"/>
</dbReference>
<evidence type="ECO:0000256" key="1">
    <source>
        <dbReference type="ARBA" id="ARBA00008007"/>
    </source>
</evidence>
<dbReference type="InterPro" id="IPR000836">
    <property type="entry name" value="PRTase_dom"/>
</dbReference>
<keyword evidence="5" id="KW-1185">Reference proteome</keyword>
<evidence type="ECO:0000313" key="5">
    <source>
        <dbReference type="Proteomes" id="UP001139722"/>
    </source>
</evidence>
<evidence type="ECO:0000256" key="2">
    <source>
        <dbReference type="SAM" id="MobiDB-lite"/>
    </source>
</evidence>
<dbReference type="EMBL" id="JAMZDY010000001">
    <property type="protein sequence ID" value="MCP2371350.1"/>
    <property type="molecule type" value="Genomic_DNA"/>
</dbReference>
<gene>
    <name evidence="4" type="ORF">BJ978_002026</name>
</gene>
<dbReference type="Proteomes" id="UP001139722">
    <property type="component" value="Unassembled WGS sequence"/>
</dbReference>
<dbReference type="Gene3D" id="3.40.50.2020">
    <property type="match status" value="1"/>
</dbReference>
<comment type="caution">
    <text evidence="4">The sequence shown here is derived from an EMBL/GenBank/DDBJ whole genome shotgun (WGS) entry which is preliminary data.</text>
</comment>
<feature type="region of interest" description="Disordered" evidence="2">
    <location>
        <begin position="102"/>
        <end position="127"/>
    </location>
</feature>
<dbReference type="InterPro" id="IPR051910">
    <property type="entry name" value="ComF/GntX_DNA_util-trans"/>
</dbReference>
<dbReference type="RefSeq" id="WP_232057660.1">
    <property type="nucleotide sequence ID" value="NZ_JAMZDY010000001.1"/>
</dbReference>
<protein>
    <submittedName>
        <fullName evidence="4">Amidophosphoribosyltransferase</fullName>
    </submittedName>
</protein>